<evidence type="ECO:0000256" key="12">
    <source>
        <dbReference type="ARBA" id="ARBA00022741"/>
    </source>
</evidence>
<evidence type="ECO:0000256" key="10">
    <source>
        <dbReference type="ARBA" id="ARBA00022573"/>
    </source>
</evidence>
<comment type="catalytic activity">
    <reaction evidence="3">
        <text>adenosylcob(III)inamide + GTP = adenosylcob(III)inamide phosphate + GDP + H(+)</text>
        <dbReference type="Rhea" id="RHEA:15765"/>
        <dbReference type="ChEBI" id="CHEBI:2480"/>
        <dbReference type="ChEBI" id="CHEBI:15378"/>
        <dbReference type="ChEBI" id="CHEBI:37565"/>
        <dbReference type="ChEBI" id="CHEBI:58189"/>
        <dbReference type="ChEBI" id="CHEBI:58502"/>
        <dbReference type="EC" id="2.7.1.156"/>
    </reaction>
</comment>
<dbReference type="UniPathway" id="UPA00148">
    <property type="reaction ID" value="UER00236"/>
</dbReference>
<protein>
    <recommendedName>
        <fullName evidence="16">Adenosylcobinamide kinase</fullName>
        <ecNumber evidence="8">2.7.1.156</ecNumber>
        <ecNumber evidence="9">2.7.7.62</ecNumber>
    </recommendedName>
    <alternativeName>
        <fullName evidence="17">Adenosylcobinamide-phosphate guanylyltransferase</fullName>
    </alternativeName>
</protein>
<dbReference type="EC" id="2.7.7.62" evidence="9"/>
<dbReference type="EMBL" id="JACJVQ010000011">
    <property type="protein sequence ID" value="MBB6635171.1"/>
    <property type="molecule type" value="Genomic_DNA"/>
</dbReference>
<evidence type="ECO:0000256" key="7">
    <source>
        <dbReference type="ARBA" id="ARBA00007490"/>
    </source>
</evidence>
<feature type="binding site" evidence="19">
    <location>
        <position position="63"/>
    </location>
    <ligand>
        <name>GTP</name>
        <dbReference type="ChEBI" id="CHEBI:37565"/>
    </ligand>
</feature>
<evidence type="ECO:0000256" key="13">
    <source>
        <dbReference type="ARBA" id="ARBA00022777"/>
    </source>
</evidence>
<dbReference type="EC" id="2.7.1.156" evidence="8"/>
<dbReference type="Pfam" id="PF02283">
    <property type="entry name" value="CobU"/>
    <property type="match status" value="1"/>
</dbReference>
<evidence type="ECO:0000256" key="14">
    <source>
        <dbReference type="ARBA" id="ARBA00022840"/>
    </source>
</evidence>
<keyword evidence="14" id="KW-0067">ATP-binding</keyword>
<comment type="catalytic activity">
    <reaction evidence="1">
        <text>adenosylcob(III)inamide + ATP = adenosylcob(III)inamide phosphate + ADP + H(+)</text>
        <dbReference type="Rhea" id="RHEA:15769"/>
        <dbReference type="ChEBI" id="CHEBI:2480"/>
        <dbReference type="ChEBI" id="CHEBI:15378"/>
        <dbReference type="ChEBI" id="CHEBI:30616"/>
        <dbReference type="ChEBI" id="CHEBI:58502"/>
        <dbReference type="ChEBI" id="CHEBI:456216"/>
        <dbReference type="EC" id="2.7.1.156"/>
    </reaction>
</comment>
<evidence type="ECO:0000256" key="2">
    <source>
        <dbReference type="ARBA" id="ARBA00000711"/>
    </source>
</evidence>
<evidence type="ECO:0000256" key="4">
    <source>
        <dbReference type="ARBA" id="ARBA00003889"/>
    </source>
</evidence>
<evidence type="ECO:0000313" key="20">
    <source>
        <dbReference type="EMBL" id="MBB6635171.1"/>
    </source>
</evidence>
<dbReference type="SUPFAM" id="SSF52540">
    <property type="entry name" value="P-loop containing nucleoside triphosphate hydrolases"/>
    <property type="match status" value="1"/>
</dbReference>
<name>A0A841T264_9BACL</name>
<comment type="catalytic activity">
    <reaction evidence="2">
        <text>adenosylcob(III)inamide phosphate + GTP + H(+) = adenosylcob(III)inamide-GDP + diphosphate</text>
        <dbReference type="Rhea" id="RHEA:22712"/>
        <dbReference type="ChEBI" id="CHEBI:15378"/>
        <dbReference type="ChEBI" id="CHEBI:33019"/>
        <dbReference type="ChEBI" id="CHEBI:37565"/>
        <dbReference type="ChEBI" id="CHEBI:58502"/>
        <dbReference type="ChEBI" id="CHEBI:60487"/>
        <dbReference type="EC" id="2.7.7.62"/>
    </reaction>
</comment>
<comment type="function">
    <text evidence="4">Catalyzes ATP-dependent phosphorylation of adenosylcobinamide and addition of GMP to adenosylcobinamide phosphate.</text>
</comment>
<comment type="similarity">
    <text evidence="7">Belongs to the CobU/CobP family.</text>
</comment>
<evidence type="ECO:0000256" key="16">
    <source>
        <dbReference type="ARBA" id="ARBA00029570"/>
    </source>
</evidence>
<evidence type="ECO:0000313" key="21">
    <source>
        <dbReference type="Proteomes" id="UP000535838"/>
    </source>
</evidence>
<dbReference type="InterPro" id="IPR027417">
    <property type="entry name" value="P-loop_NTPase"/>
</dbReference>
<feature type="binding site" evidence="19">
    <location>
        <position position="90"/>
    </location>
    <ligand>
        <name>GTP</name>
        <dbReference type="ChEBI" id="CHEBI:37565"/>
    </ligand>
</feature>
<comment type="caution">
    <text evidence="20">The sequence shown here is derived from an EMBL/GenBank/DDBJ whole genome shotgun (WGS) entry which is preliminary data.</text>
</comment>
<keyword evidence="11 20" id="KW-0808">Transferase</keyword>
<evidence type="ECO:0000256" key="11">
    <source>
        <dbReference type="ARBA" id="ARBA00022679"/>
    </source>
</evidence>
<dbReference type="RefSeq" id="WP_185120407.1">
    <property type="nucleotide sequence ID" value="NZ_JACJVQ010000011.1"/>
</dbReference>
<sequence>MVVLVTGGARSGKSSFAEKYAAKRADSGIYIATAQALDEGMERRIDKHRNLRDGSGFRWETVEEPMELPGRLNRLADEATGEPAPLVLVDCLTLWLTNVLLEEENEEGERAEERALKRIEGLADALSRYPGQAILVTNEVGDGIVPEYPLGRLFRDLAGILNQRIAAISEEVFLVTAGIPLELKSLAYRWTD</sequence>
<dbReference type="CDD" id="cd00544">
    <property type="entry name" value="CobU"/>
    <property type="match status" value="1"/>
</dbReference>
<feature type="binding site" evidence="19">
    <location>
        <begin position="49"/>
        <end position="52"/>
    </location>
    <ligand>
        <name>GTP</name>
        <dbReference type="ChEBI" id="CHEBI:37565"/>
    </ligand>
</feature>
<evidence type="ECO:0000256" key="8">
    <source>
        <dbReference type="ARBA" id="ARBA00012016"/>
    </source>
</evidence>
<proteinExistence type="inferred from homology"/>
<keyword evidence="13 20" id="KW-0418">Kinase</keyword>
<dbReference type="GO" id="GO:0005524">
    <property type="term" value="F:ATP binding"/>
    <property type="evidence" value="ECO:0007669"/>
    <property type="project" value="UniProtKB-KW"/>
</dbReference>
<evidence type="ECO:0000256" key="17">
    <source>
        <dbReference type="ARBA" id="ARBA00030571"/>
    </source>
</evidence>
<dbReference type="PANTHER" id="PTHR34848:SF1">
    <property type="entry name" value="BIFUNCTIONAL ADENOSYLCOBALAMIN BIOSYNTHESIS PROTEIN COBU"/>
    <property type="match status" value="1"/>
</dbReference>
<evidence type="ECO:0000256" key="3">
    <source>
        <dbReference type="ARBA" id="ARBA00001522"/>
    </source>
</evidence>
<feature type="active site" description="GMP-histidine intermediate" evidence="18">
    <location>
        <position position="48"/>
    </location>
</feature>
<reference evidence="20 21" key="1">
    <citation type="submission" date="2020-08" db="EMBL/GenBank/DDBJ databases">
        <title>Cohnella phylogeny.</title>
        <authorList>
            <person name="Dunlap C."/>
        </authorList>
    </citation>
    <scope>NUCLEOTIDE SEQUENCE [LARGE SCALE GENOMIC DNA]</scope>
    <source>
        <strain evidence="20 21">DSM 25241</strain>
    </source>
</reference>
<comment type="pathway">
    <text evidence="6">Cofactor biosynthesis; adenosylcobalamin biosynthesis; adenosylcobalamin from cob(II)yrinate a,c-diamide: step 5/7.</text>
</comment>
<dbReference type="NCBIfam" id="NF004469">
    <property type="entry name" value="PRK05800.1"/>
    <property type="match status" value="1"/>
</dbReference>
<dbReference type="PANTHER" id="PTHR34848">
    <property type="match status" value="1"/>
</dbReference>
<evidence type="ECO:0000256" key="18">
    <source>
        <dbReference type="PIRSR" id="PIRSR006135-1"/>
    </source>
</evidence>
<evidence type="ECO:0000256" key="15">
    <source>
        <dbReference type="ARBA" id="ARBA00023134"/>
    </source>
</evidence>
<keyword evidence="21" id="KW-1185">Reference proteome</keyword>
<gene>
    <name evidence="20" type="primary">cobU</name>
    <name evidence="20" type="ORF">H7B67_13705</name>
</gene>
<dbReference type="InterPro" id="IPR003203">
    <property type="entry name" value="CobU/CobP"/>
</dbReference>
<evidence type="ECO:0000256" key="9">
    <source>
        <dbReference type="ARBA" id="ARBA00012523"/>
    </source>
</evidence>
<dbReference type="GO" id="GO:0043752">
    <property type="term" value="F:adenosylcobinamide kinase activity"/>
    <property type="evidence" value="ECO:0007669"/>
    <property type="project" value="UniProtKB-EC"/>
</dbReference>
<evidence type="ECO:0000256" key="19">
    <source>
        <dbReference type="PIRSR" id="PIRSR006135-2"/>
    </source>
</evidence>
<dbReference type="GO" id="GO:0008820">
    <property type="term" value="F:cobinamide phosphate guanylyltransferase activity"/>
    <property type="evidence" value="ECO:0007669"/>
    <property type="project" value="UniProtKB-EC"/>
</dbReference>
<dbReference type="AlphaFoldDB" id="A0A841T264"/>
<accession>A0A841T264</accession>
<comment type="pathway">
    <text evidence="5">Cofactor biosynthesis; adenosylcobalamin biosynthesis; adenosylcobalamin from cob(II)yrinate a,c-diamide: step 6/7.</text>
</comment>
<feature type="binding site" evidence="19">
    <location>
        <begin position="32"/>
        <end position="34"/>
    </location>
    <ligand>
        <name>GTP</name>
        <dbReference type="ChEBI" id="CHEBI:37565"/>
    </ligand>
</feature>
<evidence type="ECO:0000256" key="5">
    <source>
        <dbReference type="ARBA" id="ARBA00004692"/>
    </source>
</evidence>
<keyword evidence="20" id="KW-0548">Nucleotidyltransferase</keyword>
<keyword evidence="12 19" id="KW-0547">Nucleotide-binding</keyword>
<evidence type="ECO:0000256" key="1">
    <source>
        <dbReference type="ARBA" id="ARBA00000312"/>
    </source>
</evidence>
<dbReference type="PIRSF" id="PIRSF006135">
    <property type="entry name" value="CobU"/>
    <property type="match status" value="1"/>
</dbReference>
<keyword evidence="10" id="KW-0169">Cobalamin biosynthesis</keyword>
<dbReference type="Proteomes" id="UP000535838">
    <property type="component" value="Unassembled WGS sequence"/>
</dbReference>
<keyword evidence="15 19" id="KW-0342">GTP-binding</keyword>
<organism evidence="20 21">
    <name type="scientific">Cohnella thailandensis</name>
    <dbReference type="NCBI Taxonomy" id="557557"/>
    <lineage>
        <taxon>Bacteria</taxon>
        <taxon>Bacillati</taxon>
        <taxon>Bacillota</taxon>
        <taxon>Bacilli</taxon>
        <taxon>Bacillales</taxon>
        <taxon>Paenibacillaceae</taxon>
        <taxon>Cohnella</taxon>
    </lineage>
</organism>
<dbReference type="GO" id="GO:0005525">
    <property type="term" value="F:GTP binding"/>
    <property type="evidence" value="ECO:0007669"/>
    <property type="project" value="UniProtKB-KW"/>
</dbReference>
<dbReference type="GO" id="GO:0009236">
    <property type="term" value="P:cobalamin biosynthetic process"/>
    <property type="evidence" value="ECO:0007669"/>
    <property type="project" value="UniProtKB-UniPathway"/>
</dbReference>
<dbReference type="Gene3D" id="3.40.50.300">
    <property type="entry name" value="P-loop containing nucleotide triphosphate hydrolases"/>
    <property type="match status" value="1"/>
</dbReference>
<feature type="binding site" evidence="19">
    <location>
        <begin position="7"/>
        <end position="14"/>
    </location>
    <ligand>
        <name>GTP</name>
        <dbReference type="ChEBI" id="CHEBI:37565"/>
    </ligand>
</feature>
<evidence type="ECO:0000256" key="6">
    <source>
        <dbReference type="ARBA" id="ARBA00005159"/>
    </source>
</evidence>